<accession>A0A975J2S9</accession>
<dbReference type="GO" id="GO:0005886">
    <property type="term" value="C:plasma membrane"/>
    <property type="evidence" value="ECO:0007669"/>
    <property type="project" value="InterPro"/>
</dbReference>
<keyword evidence="2 5" id="KW-0812">Transmembrane</keyword>
<dbReference type="EMBL" id="CP073100">
    <property type="protein sequence ID" value="QUE52911.1"/>
    <property type="molecule type" value="Genomic_DNA"/>
</dbReference>
<dbReference type="KEGG" id="lamb:KBB96_08465"/>
<dbReference type="Proteomes" id="UP000676169">
    <property type="component" value="Chromosome"/>
</dbReference>
<evidence type="ECO:0000313" key="6">
    <source>
        <dbReference type="EMBL" id="QUE52911.1"/>
    </source>
</evidence>
<reference evidence="6" key="1">
    <citation type="submission" date="2021-04" db="EMBL/GenBank/DDBJ databases">
        <title>Luteolibacter sp. 32A isolated from the skin of an Anderson's salamander (Ambystoma andersonii).</title>
        <authorList>
            <person name="Spergser J."/>
            <person name="Busse H.-J."/>
        </authorList>
    </citation>
    <scope>NUCLEOTIDE SEQUENCE</scope>
    <source>
        <strain evidence="6">32A</strain>
    </source>
</reference>
<sequence length="45" mass="4605">MAFISGVLGFGPLSGDAAMAAKFLCAISLLLAVVCLSWLAFDESP</sequence>
<evidence type="ECO:0000256" key="5">
    <source>
        <dbReference type="SAM" id="Phobius"/>
    </source>
</evidence>
<evidence type="ECO:0000256" key="4">
    <source>
        <dbReference type="ARBA" id="ARBA00023136"/>
    </source>
</evidence>
<keyword evidence="3 5" id="KW-1133">Transmembrane helix</keyword>
<dbReference type="Pfam" id="PF07043">
    <property type="entry name" value="DUF1328"/>
    <property type="match status" value="1"/>
</dbReference>
<name>A0A975J2S9_9BACT</name>
<keyword evidence="4 5" id="KW-0472">Membrane</keyword>
<dbReference type="InterPro" id="IPR009760">
    <property type="entry name" value="DUF1328"/>
</dbReference>
<dbReference type="AlphaFoldDB" id="A0A975J2S9"/>
<proteinExistence type="predicted"/>
<evidence type="ECO:0000256" key="3">
    <source>
        <dbReference type="ARBA" id="ARBA00022989"/>
    </source>
</evidence>
<protein>
    <submittedName>
        <fullName evidence="6">DUF1328 domain-containing protein</fullName>
    </submittedName>
</protein>
<organism evidence="6 7">
    <name type="scientific">Luteolibacter ambystomatis</name>
    <dbReference type="NCBI Taxonomy" id="2824561"/>
    <lineage>
        <taxon>Bacteria</taxon>
        <taxon>Pseudomonadati</taxon>
        <taxon>Verrucomicrobiota</taxon>
        <taxon>Verrucomicrobiia</taxon>
        <taxon>Verrucomicrobiales</taxon>
        <taxon>Verrucomicrobiaceae</taxon>
        <taxon>Luteolibacter</taxon>
    </lineage>
</organism>
<keyword evidence="1" id="KW-1003">Cell membrane</keyword>
<feature type="transmembrane region" description="Helical" evidence="5">
    <location>
        <begin position="20"/>
        <end position="41"/>
    </location>
</feature>
<evidence type="ECO:0000313" key="7">
    <source>
        <dbReference type="Proteomes" id="UP000676169"/>
    </source>
</evidence>
<evidence type="ECO:0000256" key="2">
    <source>
        <dbReference type="ARBA" id="ARBA00022692"/>
    </source>
</evidence>
<evidence type="ECO:0000256" key="1">
    <source>
        <dbReference type="ARBA" id="ARBA00022475"/>
    </source>
</evidence>
<keyword evidence="7" id="KW-1185">Reference proteome</keyword>
<gene>
    <name evidence="6" type="ORF">KBB96_08465</name>
</gene>